<accession>A0ACB9E856</accession>
<proteinExistence type="predicted"/>
<protein>
    <submittedName>
        <fullName evidence="1">Uncharacterized protein</fullName>
    </submittedName>
</protein>
<evidence type="ECO:0000313" key="2">
    <source>
        <dbReference type="Proteomes" id="UP001056120"/>
    </source>
</evidence>
<dbReference type="Proteomes" id="UP001056120">
    <property type="component" value="Linkage Group LG18"/>
</dbReference>
<comment type="caution">
    <text evidence="1">The sequence shown here is derived from an EMBL/GenBank/DDBJ whole genome shotgun (WGS) entry which is preliminary data.</text>
</comment>
<gene>
    <name evidence="1" type="ORF">L1987_54642</name>
</gene>
<reference evidence="1 2" key="2">
    <citation type="journal article" date="2022" name="Mol. Ecol. Resour.">
        <title>The genomes of chicory, endive, great burdock and yacon provide insights into Asteraceae paleo-polyploidization history and plant inulin production.</title>
        <authorList>
            <person name="Fan W."/>
            <person name="Wang S."/>
            <person name="Wang H."/>
            <person name="Wang A."/>
            <person name="Jiang F."/>
            <person name="Liu H."/>
            <person name="Zhao H."/>
            <person name="Xu D."/>
            <person name="Zhang Y."/>
        </authorList>
    </citation>
    <scope>NUCLEOTIDE SEQUENCE [LARGE SCALE GENOMIC DNA]</scope>
    <source>
        <strain evidence="2">cv. Yunnan</strain>
        <tissue evidence="1">Leaves</tissue>
    </source>
</reference>
<name>A0ACB9E856_9ASTR</name>
<evidence type="ECO:0000313" key="1">
    <source>
        <dbReference type="EMBL" id="KAI3754850.1"/>
    </source>
</evidence>
<reference evidence="2" key="1">
    <citation type="journal article" date="2022" name="Mol. Ecol. Resour.">
        <title>The genomes of chicory, endive, great burdock and yacon provide insights into Asteraceae palaeo-polyploidization history and plant inulin production.</title>
        <authorList>
            <person name="Fan W."/>
            <person name="Wang S."/>
            <person name="Wang H."/>
            <person name="Wang A."/>
            <person name="Jiang F."/>
            <person name="Liu H."/>
            <person name="Zhao H."/>
            <person name="Xu D."/>
            <person name="Zhang Y."/>
        </authorList>
    </citation>
    <scope>NUCLEOTIDE SEQUENCE [LARGE SCALE GENOMIC DNA]</scope>
    <source>
        <strain evidence="2">cv. Yunnan</strain>
    </source>
</reference>
<keyword evidence="2" id="KW-1185">Reference proteome</keyword>
<dbReference type="EMBL" id="CM042035">
    <property type="protein sequence ID" value="KAI3754850.1"/>
    <property type="molecule type" value="Genomic_DNA"/>
</dbReference>
<sequence length="422" mass="47796">MAGGNPEKGSSNKPSSSHNRKSHPESATNKPSPSKPLPNSKHNPINPRPEPPPPPAYGFHMLDRRTIVLADGTARSYFALPPDYQDFPPIRPDSWLGFNRSRQQNQDYWNSLGLEGSRKRKFGDDEFARQRQQLLQYGNGSHVAGPSSREEVRAAKHMRHDEEKVKTSFLNFIRVINENSNQKKKYLADGKQASLQCLACARSSKDFPDMHSLIMHTYNPEKSTSDQVADHLGLHKALCILMGWNYLMPPDNSKVYQRLSAEEITADRDDLIMWPPHVILHNTITGKGRDGRMEGLGNKAMDMKLRDFGFTTGKPKSMYGRDGHMGTTVVKFAGDQTGLKDAMRLADFFEKQKHGRGHWASVKPVFRPGNDDPNFVKLDKKTGEKERILYGYLGTVFDLEIVDFDTRKKVTVESKREKAHHT</sequence>
<organism evidence="1 2">
    <name type="scientific">Smallanthus sonchifolius</name>
    <dbReference type="NCBI Taxonomy" id="185202"/>
    <lineage>
        <taxon>Eukaryota</taxon>
        <taxon>Viridiplantae</taxon>
        <taxon>Streptophyta</taxon>
        <taxon>Embryophyta</taxon>
        <taxon>Tracheophyta</taxon>
        <taxon>Spermatophyta</taxon>
        <taxon>Magnoliopsida</taxon>
        <taxon>eudicotyledons</taxon>
        <taxon>Gunneridae</taxon>
        <taxon>Pentapetalae</taxon>
        <taxon>asterids</taxon>
        <taxon>campanulids</taxon>
        <taxon>Asterales</taxon>
        <taxon>Asteraceae</taxon>
        <taxon>Asteroideae</taxon>
        <taxon>Heliantheae alliance</taxon>
        <taxon>Millerieae</taxon>
        <taxon>Smallanthus</taxon>
    </lineage>
</organism>